<dbReference type="SMART" id="SM00553">
    <property type="entry name" value="SEP"/>
    <property type="match status" value="1"/>
</dbReference>
<evidence type="ECO:0000256" key="7">
    <source>
        <dbReference type="ARBA" id="ARBA00023242"/>
    </source>
</evidence>
<feature type="region of interest" description="Disordered" evidence="8">
    <location>
        <begin position="141"/>
        <end position="169"/>
    </location>
</feature>
<dbReference type="Gene3D" id="3.30.420.210">
    <property type="entry name" value="SEP domain"/>
    <property type="match status" value="1"/>
</dbReference>
<dbReference type="PANTHER" id="PTHR23333:SF20">
    <property type="entry name" value="NSFL1 COFACTOR P47"/>
    <property type="match status" value="1"/>
</dbReference>
<feature type="region of interest" description="Disordered" evidence="8">
    <location>
        <begin position="44"/>
        <end position="86"/>
    </location>
</feature>
<comment type="subcellular location">
    <subcellularLocation>
        <location evidence="2">Cytoplasm</location>
        <location evidence="2">Cytoskeleton</location>
        <location evidence="2">Microtubule organizing center</location>
        <location evidence="2">Centrosome</location>
    </subcellularLocation>
    <subcellularLocation>
        <location evidence="3">Golgi apparatus</location>
    </subcellularLocation>
    <subcellularLocation>
        <location evidence="1">Nucleus</location>
    </subcellularLocation>
</comment>
<dbReference type="GO" id="GO:0007030">
    <property type="term" value="P:Golgi organization"/>
    <property type="evidence" value="ECO:0007669"/>
    <property type="project" value="TreeGrafter"/>
</dbReference>
<evidence type="ECO:0000256" key="6">
    <source>
        <dbReference type="ARBA" id="ARBA00023212"/>
    </source>
</evidence>
<evidence type="ECO:0000313" key="11">
    <source>
        <dbReference type="EMBL" id="RZF35343.1"/>
    </source>
</evidence>
<feature type="domain" description="SEP" evidence="10">
    <location>
        <begin position="187"/>
        <end position="252"/>
    </location>
</feature>
<dbReference type="OrthoDB" id="25887at2759"/>
<dbReference type="GO" id="GO:0043161">
    <property type="term" value="P:proteasome-mediated ubiquitin-dependent protein catabolic process"/>
    <property type="evidence" value="ECO:0007669"/>
    <property type="project" value="TreeGrafter"/>
</dbReference>
<keyword evidence="7" id="KW-0539">Nucleus</keyword>
<evidence type="ECO:0000259" key="9">
    <source>
        <dbReference type="PROSITE" id="PS50033"/>
    </source>
</evidence>
<dbReference type="CDD" id="cd14348">
    <property type="entry name" value="UBA_p47"/>
    <property type="match status" value="1"/>
</dbReference>
<evidence type="ECO:0000256" key="8">
    <source>
        <dbReference type="SAM" id="MobiDB-lite"/>
    </source>
</evidence>
<evidence type="ECO:0000256" key="2">
    <source>
        <dbReference type="ARBA" id="ARBA00004300"/>
    </source>
</evidence>
<evidence type="ECO:0000256" key="4">
    <source>
        <dbReference type="ARBA" id="ARBA00022490"/>
    </source>
</evidence>
<dbReference type="InterPro" id="IPR036241">
    <property type="entry name" value="NSFL1C_SEP_dom_sf"/>
</dbReference>
<dbReference type="FunFam" id="1.10.8.10:FF:000020">
    <property type="entry name" value="NSFL1 (p97) cofactor (p47)"/>
    <property type="match status" value="1"/>
</dbReference>
<dbReference type="SUPFAM" id="SSF54236">
    <property type="entry name" value="Ubiquitin-like"/>
    <property type="match status" value="1"/>
</dbReference>
<feature type="compositionally biased region" description="Basic residues" evidence="8">
    <location>
        <begin position="74"/>
        <end position="83"/>
    </location>
</feature>
<dbReference type="Proteomes" id="UP000291343">
    <property type="component" value="Unassembled WGS sequence"/>
</dbReference>
<keyword evidence="5" id="KW-0333">Golgi apparatus</keyword>
<dbReference type="SUPFAM" id="SSF46934">
    <property type="entry name" value="UBA-like"/>
    <property type="match status" value="1"/>
</dbReference>
<dbReference type="Pfam" id="PF08059">
    <property type="entry name" value="SEP"/>
    <property type="match status" value="1"/>
</dbReference>
<gene>
    <name evidence="11" type="ORF">LSTR_LSTR013400</name>
</gene>
<feature type="domain" description="UBX" evidence="9">
    <location>
        <begin position="311"/>
        <end position="388"/>
    </location>
</feature>
<keyword evidence="12" id="KW-1185">Reference proteome</keyword>
<dbReference type="InterPro" id="IPR009060">
    <property type="entry name" value="UBA-like_sf"/>
</dbReference>
<dbReference type="SMR" id="A0A482WPB5"/>
<dbReference type="Pfam" id="PF14555">
    <property type="entry name" value="UBA_4"/>
    <property type="match status" value="1"/>
</dbReference>
<dbReference type="InterPro" id="IPR012989">
    <property type="entry name" value="SEP_domain"/>
</dbReference>
<dbReference type="PANTHER" id="PTHR23333">
    <property type="entry name" value="UBX DOMAIN CONTAINING PROTEIN"/>
    <property type="match status" value="1"/>
</dbReference>
<dbReference type="GO" id="GO:0005794">
    <property type="term" value="C:Golgi apparatus"/>
    <property type="evidence" value="ECO:0007669"/>
    <property type="project" value="UniProtKB-SubCell"/>
</dbReference>
<evidence type="ECO:0000256" key="5">
    <source>
        <dbReference type="ARBA" id="ARBA00023034"/>
    </source>
</evidence>
<proteinExistence type="predicted"/>
<feature type="compositionally biased region" description="Acidic residues" evidence="8">
    <location>
        <begin position="44"/>
        <end position="66"/>
    </location>
</feature>
<accession>A0A482WPB5</accession>
<dbReference type="PROSITE" id="PS50033">
    <property type="entry name" value="UBX"/>
    <property type="match status" value="1"/>
</dbReference>
<reference evidence="11 12" key="1">
    <citation type="journal article" date="2017" name="Gigascience">
        <title>Genome sequence of the small brown planthopper, Laodelphax striatellus.</title>
        <authorList>
            <person name="Zhu J."/>
            <person name="Jiang F."/>
            <person name="Wang X."/>
            <person name="Yang P."/>
            <person name="Bao Y."/>
            <person name="Zhao W."/>
            <person name="Wang W."/>
            <person name="Lu H."/>
            <person name="Wang Q."/>
            <person name="Cui N."/>
            <person name="Li J."/>
            <person name="Chen X."/>
            <person name="Luo L."/>
            <person name="Yu J."/>
            <person name="Kang L."/>
            <person name="Cui F."/>
        </authorList>
    </citation>
    <scope>NUCLEOTIDE SEQUENCE [LARGE SCALE GENOMIC DNA]</scope>
    <source>
        <strain evidence="11">Lst14</strain>
    </source>
</reference>
<sequence>MDHDELLTQFQDVTGANAERSQFYLESSGWNLEIALASFFENDGDGDVEVVEPEPQVEESASEPEETATPVPKAKGKKPKTRANTKFATLASLANDTASSDEEQGQAFYAGGSEHSGQQVLGPAKKKESFVSEMFKSVKEHGAEVVDPSPSRGRPNTFAGTGYRLGQSSNDTEVIASPTEGNEGRRHSEVTLRFWKDGFSVDNGELREYSDPNNAEFLAYVRRGLVPLELISQAHGGEVHLNMEDHHHEEYSTPKSKVKAFAGKGHLLGSPAPATVVASSGAATATAPGVGAAVDTAANEEEARKVVKLDPAAPTTTLQIRLADGSRLLATFNHTHTIADVRQYIMLARPQYGLTTFFLLTSFPSKELTDESQTLLDAGVLNSALLQRLK</sequence>
<dbReference type="GO" id="GO:0031468">
    <property type="term" value="P:nuclear membrane reassembly"/>
    <property type="evidence" value="ECO:0007669"/>
    <property type="project" value="TreeGrafter"/>
</dbReference>
<dbReference type="Gene3D" id="3.10.20.90">
    <property type="entry name" value="Phosphatidylinositol 3-kinase Catalytic Subunit, Chain A, domain 1"/>
    <property type="match status" value="1"/>
</dbReference>
<dbReference type="GO" id="GO:0005813">
    <property type="term" value="C:centrosome"/>
    <property type="evidence" value="ECO:0007669"/>
    <property type="project" value="UniProtKB-SubCell"/>
</dbReference>
<dbReference type="GO" id="GO:0005829">
    <property type="term" value="C:cytosol"/>
    <property type="evidence" value="ECO:0007669"/>
    <property type="project" value="TreeGrafter"/>
</dbReference>
<dbReference type="FunCoup" id="A0A482WPB5">
    <property type="interactions" value="2226"/>
</dbReference>
<organism evidence="11 12">
    <name type="scientific">Laodelphax striatellus</name>
    <name type="common">Small brown planthopper</name>
    <name type="synonym">Delphax striatella</name>
    <dbReference type="NCBI Taxonomy" id="195883"/>
    <lineage>
        <taxon>Eukaryota</taxon>
        <taxon>Metazoa</taxon>
        <taxon>Ecdysozoa</taxon>
        <taxon>Arthropoda</taxon>
        <taxon>Hexapoda</taxon>
        <taxon>Insecta</taxon>
        <taxon>Pterygota</taxon>
        <taxon>Neoptera</taxon>
        <taxon>Paraneoptera</taxon>
        <taxon>Hemiptera</taxon>
        <taxon>Auchenorrhyncha</taxon>
        <taxon>Fulgoroidea</taxon>
        <taxon>Delphacidae</taxon>
        <taxon>Criomorphinae</taxon>
        <taxon>Laodelphax</taxon>
    </lineage>
</organism>
<dbReference type="PROSITE" id="PS51399">
    <property type="entry name" value="SEP"/>
    <property type="match status" value="1"/>
</dbReference>
<dbReference type="InterPro" id="IPR029071">
    <property type="entry name" value="Ubiquitin-like_domsf"/>
</dbReference>
<evidence type="ECO:0000259" key="10">
    <source>
        <dbReference type="PROSITE" id="PS51399"/>
    </source>
</evidence>
<dbReference type="Gene3D" id="1.10.8.10">
    <property type="entry name" value="DNA helicase RuvA subunit, C-terminal domain"/>
    <property type="match status" value="1"/>
</dbReference>
<dbReference type="GO" id="GO:0005634">
    <property type="term" value="C:nucleus"/>
    <property type="evidence" value="ECO:0007669"/>
    <property type="project" value="UniProtKB-SubCell"/>
</dbReference>
<comment type="caution">
    <text evidence="11">The sequence shown here is derived from an EMBL/GenBank/DDBJ whole genome shotgun (WGS) entry which is preliminary data.</text>
</comment>
<evidence type="ECO:0000256" key="1">
    <source>
        <dbReference type="ARBA" id="ARBA00004123"/>
    </source>
</evidence>
<dbReference type="InterPro" id="IPR001012">
    <property type="entry name" value="UBX_dom"/>
</dbReference>
<dbReference type="AlphaFoldDB" id="A0A482WPB5"/>
<dbReference type="Pfam" id="PF00789">
    <property type="entry name" value="UBX"/>
    <property type="match status" value="1"/>
</dbReference>
<dbReference type="GO" id="GO:0000045">
    <property type="term" value="P:autophagosome assembly"/>
    <property type="evidence" value="ECO:0007669"/>
    <property type="project" value="TreeGrafter"/>
</dbReference>
<dbReference type="EMBL" id="QKKF02028822">
    <property type="protein sequence ID" value="RZF35343.1"/>
    <property type="molecule type" value="Genomic_DNA"/>
</dbReference>
<dbReference type="STRING" id="195883.A0A482WPB5"/>
<dbReference type="InParanoid" id="A0A482WPB5"/>
<dbReference type="CDD" id="cd01770">
    <property type="entry name" value="UBX_UBXN2"/>
    <property type="match status" value="1"/>
</dbReference>
<keyword evidence="4" id="KW-0963">Cytoplasm</keyword>
<evidence type="ECO:0000313" key="12">
    <source>
        <dbReference type="Proteomes" id="UP000291343"/>
    </source>
</evidence>
<name>A0A482WPB5_LAOST</name>
<evidence type="ECO:0000256" key="3">
    <source>
        <dbReference type="ARBA" id="ARBA00004555"/>
    </source>
</evidence>
<protein>
    <submittedName>
        <fullName evidence="11">Uncharacterized protein</fullName>
    </submittedName>
</protein>
<keyword evidence="6" id="KW-0206">Cytoskeleton</keyword>
<dbReference type="SMART" id="SM00166">
    <property type="entry name" value="UBX"/>
    <property type="match status" value="1"/>
</dbReference>
<dbReference type="GO" id="GO:0061025">
    <property type="term" value="P:membrane fusion"/>
    <property type="evidence" value="ECO:0007669"/>
    <property type="project" value="TreeGrafter"/>
</dbReference>
<dbReference type="FunFam" id="3.30.420.210:FF:000001">
    <property type="entry name" value="NSFL1 (P97) cofactor (P47)"/>
    <property type="match status" value="1"/>
</dbReference>
<dbReference type="SUPFAM" id="SSF102848">
    <property type="entry name" value="NSFL1 (p97 ATPase) cofactor p47, SEP domain"/>
    <property type="match status" value="1"/>
</dbReference>
<dbReference type="GO" id="GO:0043130">
    <property type="term" value="F:ubiquitin binding"/>
    <property type="evidence" value="ECO:0007669"/>
    <property type="project" value="TreeGrafter"/>
</dbReference>